<dbReference type="AlphaFoldDB" id="A0A319DAI2"/>
<organism evidence="1 2">
    <name type="scientific">Aspergillus ellipticus CBS 707.79</name>
    <dbReference type="NCBI Taxonomy" id="1448320"/>
    <lineage>
        <taxon>Eukaryota</taxon>
        <taxon>Fungi</taxon>
        <taxon>Dikarya</taxon>
        <taxon>Ascomycota</taxon>
        <taxon>Pezizomycotina</taxon>
        <taxon>Eurotiomycetes</taxon>
        <taxon>Eurotiomycetidae</taxon>
        <taxon>Eurotiales</taxon>
        <taxon>Aspergillaceae</taxon>
        <taxon>Aspergillus</taxon>
        <taxon>Aspergillus subgen. Circumdati</taxon>
    </lineage>
</organism>
<gene>
    <name evidence="1" type="ORF">BO71DRAFT_469351</name>
</gene>
<accession>A0A319DAI2</accession>
<dbReference type="OrthoDB" id="10253869at2759"/>
<dbReference type="EMBL" id="KZ826130">
    <property type="protein sequence ID" value="PYH88073.1"/>
    <property type="molecule type" value="Genomic_DNA"/>
</dbReference>
<dbReference type="PANTHER" id="PTHR42921:SF4">
    <property type="entry name" value="ACETOACETYL-COA SYNTHASE (AFU_ORTHOLOGUE AFUA_8G04770)"/>
    <property type="match status" value="1"/>
</dbReference>
<dbReference type="VEuPathDB" id="FungiDB:BO71DRAFT_469351"/>
<dbReference type="Proteomes" id="UP000247810">
    <property type="component" value="Unassembled WGS sequence"/>
</dbReference>
<dbReference type="Gene3D" id="3.40.50.12780">
    <property type="entry name" value="N-terminal domain of ligase-like"/>
    <property type="match status" value="1"/>
</dbReference>
<dbReference type="InterPro" id="IPR042099">
    <property type="entry name" value="ANL_N_sf"/>
</dbReference>
<protein>
    <submittedName>
        <fullName evidence="1">Acetyl-CoA synthetase-like protein</fullName>
    </submittedName>
</protein>
<sequence length="328" mass="36399">MPSTKVKYNRVTIFGTSPRWMQEIRKNKIRPHQIADLRRLKSVVSTGMVLSDSLYEWFYDEAFPPHTQLANISGGTDLAACFALENPISSLYVGGCQGPSLGIPIAAFEQADEAVTQVKGTATKDGEPGELVATAAFPSMPIQFWGDEQGKKYFGSYFARFDNVWTHGDFISSHPLTHQILFLGRSDGVLNPSGVRFGSAEIYNVIDTQFSTDVVDSICVGQRRPSDTDESVMLFLLIREGARFTQDLVSRISTAIRKALSARHVPRFIFETPDIPVTVNGKKVELPVKQIVSGKKIKPSGTLLNPESLEFYYRFVEVEKLGGLRAKL</sequence>
<dbReference type="SUPFAM" id="SSF56801">
    <property type="entry name" value="Acetyl-CoA synthetase-like"/>
    <property type="match status" value="1"/>
</dbReference>
<dbReference type="InterPro" id="IPR045851">
    <property type="entry name" value="AMP-bd_C_sf"/>
</dbReference>
<evidence type="ECO:0000313" key="2">
    <source>
        <dbReference type="Proteomes" id="UP000247810"/>
    </source>
</evidence>
<reference evidence="1 2" key="1">
    <citation type="submission" date="2018-02" db="EMBL/GenBank/DDBJ databases">
        <title>The genomes of Aspergillus section Nigri reveals drivers in fungal speciation.</title>
        <authorList>
            <consortium name="DOE Joint Genome Institute"/>
            <person name="Vesth T.C."/>
            <person name="Nybo J."/>
            <person name="Theobald S."/>
            <person name="Brandl J."/>
            <person name="Frisvad J.C."/>
            <person name="Nielsen K.F."/>
            <person name="Lyhne E.K."/>
            <person name="Kogle M.E."/>
            <person name="Kuo A."/>
            <person name="Riley R."/>
            <person name="Clum A."/>
            <person name="Nolan M."/>
            <person name="Lipzen A."/>
            <person name="Salamov A."/>
            <person name="Henrissat B."/>
            <person name="Wiebenga A."/>
            <person name="De vries R.P."/>
            <person name="Grigoriev I.V."/>
            <person name="Mortensen U.H."/>
            <person name="Andersen M.R."/>
            <person name="Baker S.E."/>
        </authorList>
    </citation>
    <scope>NUCLEOTIDE SEQUENCE [LARGE SCALE GENOMIC DNA]</scope>
    <source>
        <strain evidence="1 2">CBS 707.79</strain>
    </source>
</reference>
<dbReference type="PANTHER" id="PTHR42921">
    <property type="entry name" value="ACETOACETYL-COA SYNTHETASE"/>
    <property type="match status" value="1"/>
</dbReference>
<proteinExistence type="predicted"/>
<dbReference type="STRING" id="1448320.A0A319DAI2"/>
<dbReference type="GO" id="GO:0030729">
    <property type="term" value="F:acetoacetate-CoA ligase activity"/>
    <property type="evidence" value="ECO:0007669"/>
    <property type="project" value="TreeGrafter"/>
</dbReference>
<name>A0A319DAI2_9EURO</name>
<dbReference type="Gene3D" id="3.30.300.30">
    <property type="match status" value="1"/>
</dbReference>
<evidence type="ECO:0000313" key="1">
    <source>
        <dbReference type="EMBL" id="PYH88073.1"/>
    </source>
</evidence>
<keyword evidence="2" id="KW-1185">Reference proteome</keyword>